<evidence type="ECO:0000259" key="3">
    <source>
        <dbReference type="Pfam" id="PF03781"/>
    </source>
</evidence>
<dbReference type="InterPro" id="IPR016187">
    <property type="entry name" value="CTDL_fold"/>
</dbReference>
<dbReference type="Proteomes" id="UP001379533">
    <property type="component" value="Chromosome"/>
</dbReference>
<dbReference type="Pfam" id="PF03781">
    <property type="entry name" value="FGE-sulfatase"/>
    <property type="match status" value="1"/>
</dbReference>
<reference evidence="4 5" key="1">
    <citation type="submission" date="2021-12" db="EMBL/GenBank/DDBJ databases">
        <title>Discovery of the Pendulisporaceae a myxobacterial family with distinct sporulation behavior and unique specialized metabolism.</title>
        <authorList>
            <person name="Garcia R."/>
            <person name="Popoff A."/>
            <person name="Bader C.D."/>
            <person name="Loehr J."/>
            <person name="Walesch S."/>
            <person name="Walt C."/>
            <person name="Boldt J."/>
            <person name="Bunk B."/>
            <person name="Haeckl F.J.F.P.J."/>
            <person name="Gunesch A.P."/>
            <person name="Birkelbach J."/>
            <person name="Nuebel U."/>
            <person name="Pietschmann T."/>
            <person name="Bach T."/>
            <person name="Mueller R."/>
        </authorList>
    </citation>
    <scope>NUCLEOTIDE SEQUENCE [LARGE SCALE GENOMIC DNA]</scope>
    <source>
        <strain evidence="4 5">MSr12523</strain>
    </source>
</reference>
<feature type="domain" description="Sulfatase-modifying factor enzyme-like" evidence="3">
    <location>
        <begin position="191"/>
        <end position="460"/>
    </location>
</feature>
<dbReference type="InterPro" id="IPR051043">
    <property type="entry name" value="Sulfatase_Mod_Factor_Kinase"/>
</dbReference>
<evidence type="ECO:0000313" key="4">
    <source>
        <dbReference type="EMBL" id="WXA99387.1"/>
    </source>
</evidence>
<dbReference type="EMBL" id="CP089982">
    <property type="protein sequence ID" value="WXA99387.1"/>
    <property type="molecule type" value="Genomic_DNA"/>
</dbReference>
<organism evidence="4 5">
    <name type="scientific">Pendulispora brunnea</name>
    <dbReference type="NCBI Taxonomy" id="2905690"/>
    <lineage>
        <taxon>Bacteria</taxon>
        <taxon>Pseudomonadati</taxon>
        <taxon>Myxococcota</taxon>
        <taxon>Myxococcia</taxon>
        <taxon>Myxococcales</taxon>
        <taxon>Sorangiineae</taxon>
        <taxon>Pendulisporaceae</taxon>
        <taxon>Pendulispora</taxon>
    </lineage>
</organism>
<dbReference type="InterPro" id="IPR005532">
    <property type="entry name" value="SUMF_dom"/>
</dbReference>
<feature type="region of interest" description="Disordered" evidence="1">
    <location>
        <begin position="405"/>
        <end position="429"/>
    </location>
</feature>
<name>A0ABZ2KL55_9BACT</name>
<feature type="chain" id="PRO_5045742166" evidence="2">
    <location>
        <begin position="26"/>
        <end position="462"/>
    </location>
</feature>
<gene>
    <name evidence="4" type="ORF">LZC95_21520</name>
</gene>
<protein>
    <submittedName>
        <fullName evidence="4">Formylglycine-generating enzyme family protein</fullName>
    </submittedName>
</protein>
<dbReference type="PANTHER" id="PTHR23150:SF19">
    <property type="entry name" value="FORMYLGLYCINE-GENERATING ENZYME"/>
    <property type="match status" value="1"/>
</dbReference>
<dbReference type="InterPro" id="IPR042095">
    <property type="entry name" value="SUMF_sf"/>
</dbReference>
<evidence type="ECO:0000313" key="5">
    <source>
        <dbReference type="Proteomes" id="UP001379533"/>
    </source>
</evidence>
<proteinExistence type="predicted"/>
<keyword evidence="5" id="KW-1185">Reference proteome</keyword>
<sequence length="462" mass="50168">MRTARIFATTLQVSAVLAVSGVACSDSTQEGHIVFYIDTDAPLLSKPRDAPLDLRPPALFDKLRVEFFSPTDQEPCSSCVREFEAREDLFTNAASVTVRGNVDRVRVRLYRGMDLVDGDTSPQTTIDVVARLPPVPAEGAVSVNVLLETVRVGSPNGTLNAPTTASPGSITRGHVGTWAPARRTPCAGPANKDEVCVPGGAFFMGSSRSSGDLLNLSPRLIVLSPFFLDAHEVTIGAIADWAARTKKDPKSFLVLWDEQNAPGTNFCTYGRPNRDLPVNCILKSAALEYCHDQGKTLPTEAQFEYVASSTKSSPFVWGRPPPKCGEAVWGVRPELLICPQSSTGPIAWTDDTVRKLDRLPLRTGAILDLAGNLSEYVLDNVSVETDPCWQLTNGGFLQDPLCTRENTRPDPRLEDTYATRGGSWNDESPERLRSTVRGVTFAFSTAEPPANSDVGFRCARKP</sequence>
<dbReference type="PANTHER" id="PTHR23150">
    <property type="entry name" value="SULFATASE MODIFYING FACTOR 1, 2"/>
    <property type="match status" value="1"/>
</dbReference>
<keyword evidence="2" id="KW-0732">Signal</keyword>
<dbReference type="PROSITE" id="PS51257">
    <property type="entry name" value="PROKAR_LIPOPROTEIN"/>
    <property type="match status" value="1"/>
</dbReference>
<evidence type="ECO:0000256" key="1">
    <source>
        <dbReference type="SAM" id="MobiDB-lite"/>
    </source>
</evidence>
<feature type="signal peptide" evidence="2">
    <location>
        <begin position="1"/>
        <end position="25"/>
    </location>
</feature>
<accession>A0ABZ2KL55</accession>
<dbReference type="SUPFAM" id="SSF56436">
    <property type="entry name" value="C-type lectin-like"/>
    <property type="match status" value="1"/>
</dbReference>
<dbReference type="Gene3D" id="3.90.1580.10">
    <property type="entry name" value="paralog of FGE (formylglycine-generating enzyme)"/>
    <property type="match status" value="1"/>
</dbReference>
<evidence type="ECO:0000256" key="2">
    <source>
        <dbReference type="SAM" id="SignalP"/>
    </source>
</evidence>
<feature type="compositionally biased region" description="Basic and acidic residues" evidence="1">
    <location>
        <begin position="405"/>
        <end position="417"/>
    </location>
</feature>
<dbReference type="RefSeq" id="WP_394850025.1">
    <property type="nucleotide sequence ID" value="NZ_CP089982.1"/>
</dbReference>